<sequence length="434" mass="45521">MSVQWIGALGVVALFVLLFFRVPVWAALVIVGLVGNASINGWSVAFTTLGTTPFDVANSYALSVVPLFILMGDVASSTKLSADLFNASRVLLSGLRGGLAVAAIGASACFGAVCGSSIATAATMTRIALPEMRTAKYNDGFAAGAIAAGGSLGILIPPSIILVIYAAIAEQSVPKLFAAALIPGLVLTALYTVVALVTAYLKPDFAPESPRVPWRERLEAMRKPWQFILLFVVTIGGIYGGIFSPTEAAAIGAAGAILLGVVGRRIGWTQLVSATEGAVITSALLFAIVIGATYFANFVVQTQLPNMLATGAKSLHLPGLAVMLLIIIAYVVIGCFLEGIGMVLITVPVFLPLVVQYGYDPVWFSIIVVIVVELGLIHPPVGMNLFVIQAQAPDIRLGSIYRGILPFLVAPFVLLALLLLFPQLALWLPKVLYG</sequence>
<dbReference type="InterPro" id="IPR010656">
    <property type="entry name" value="DctM"/>
</dbReference>
<evidence type="ECO:0000256" key="2">
    <source>
        <dbReference type="ARBA" id="ARBA00022475"/>
    </source>
</evidence>
<evidence type="ECO:0000256" key="3">
    <source>
        <dbReference type="ARBA" id="ARBA00022519"/>
    </source>
</evidence>
<dbReference type="EMBL" id="JAAVLW010000002">
    <property type="protein sequence ID" value="NOJ45964.1"/>
    <property type="molecule type" value="Genomic_DNA"/>
</dbReference>
<keyword evidence="2" id="KW-1003">Cell membrane</keyword>
<feature type="transmembrane region" description="Helical" evidence="7">
    <location>
        <begin position="141"/>
        <end position="168"/>
    </location>
</feature>
<evidence type="ECO:0000256" key="7">
    <source>
        <dbReference type="RuleBase" id="RU369079"/>
    </source>
</evidence>
<evidence type="ECO:0000256" key="4">
    <source>
        <dbReference type="ARBA" id="ARBA00022692"/>
    </source>
</evidence>
<feature type="transmembrane region" description="Helical" evidence="7">
    <location>
        <begin position="365"/>
        <end position="388"/>
    </location>
</feature>
<comment type="subcellular location">
    <subcellularLocation>
        <location evidence="1 7">Cell inner membrane</location>
        <topology evidence="1 7">Multi-pass membrane protein</topology>
    </subcellularLocation>
</comment>
<feature type="transmembrane region" description="Helical" evidence="7">
    <location>
        <begin position="225"/>
        <end position="242"/>
    </location>
</feature>
<feature type="transmembrane region" description="Helical" evidence="7">
    <location>
        <begin position="400"/>
        <end position="421"/>
    </location>
</feature>
<dbReference type="Proteomes" id="UP000528734">
    <property type="component" value="Unassembled WGS sequence"/>
</dbReference>
<keyword evidence="10" id="KW-1185">Reference proteome</keyword>
<evidence type="ECO:0000256" key="6">
    <source>
        <dbReference type="ARBA" id="ARBA00023136"/>
    </source>
</evidence>
<proteinExistence type="inferred from homology"/>
<comment type="subunit">
    <text evidence="7">The complex comprises the extracytoplasmic solute receptor protein and the two transmembrane proteins.</text>
</comment>
<keyword evidence="6 7" id="KW-0472">Membrane</keyword>
<evidence type="ECO:0000256" key="5">
    <source>
        <dbReference type="ARBA" id="ARBA00022989"/>
    </source>
</evidence>
<keyword evidence="3 7" id="KW-0997">Cell inner membrane</keyword>
<keyword evidence="7" id="KW-0813">Transport</keyword>
<comment type="similarity">
    <text evidence="7">Belongs to the TRAP transporter large permease family.</text>
</comment>
<protein>
    <recommendedName>
        <fullName evidence="7">TRAP transporter large permease protein</fullName>
    </recommendedName>
</protein>
<name>A0A7Y4H289_9BRAD</name>
<dbReference type="NCBIfam" id="TIGR00786">
    <property type="entry name" value="dctM"/>
    <property type="match status" value="1"/>
</dbReference>
<gene>
    <name evidence="9" type="ORF">HCN50_06795</name>
</gene>
<dbReference type="InterPro" id="IPR004681">
    <property type="entry name" value="TRAP_DctM"/>
</dbReference>
<dbReference type="GO" id="GO:0022857">
    <property type="term" value="F:transmembrane transporter activity"/>
    <property type="evidence" value="ECO:0007669"/>
    <property type="project" value="UniProtKB-UniRule"/>
</dbReference>
<keyword evidence="5 7" id="KW-1133">Transmembrane helix</keyword>
<organism evidence="9 10">
    <name type="scientific">Bradyrhizobium archetypum</name>
    <dbReference type="NCBI Taxonomy" id="2721160"/>
    <lineage>
        <taxon>Bacteria</taxon>
        <taxon>Pseudomonadati</taxon>
        <taxon>Pseudomonadota</taxon>
        <taxon>Alphaproteobacteria</taxon>
        <taxon>Hyphomicrobiales</taxon>
        <taxon>Nitrobacteraceae</taxon>
        <taxon>Bradyrhizobium</taxon>
    </lineage>
</organism>
<dbReference type="PIRSF" id="PIRSF006066">
    <property type="entry name" value="HI0050"/>
    <property type="match status" value="1"/>
</dbReference>
<feature type="transmembrane region" description="Helical" evidence="7">
    <location>
        <begin position="340"/>
        <end position="359"/>
    </location>
</feature>
<dbReference type="RefSeq" id="WP_171708850.1">
    <property type="nucleotide sequence ID" value="NZ_JAAVLW010000002.1"/>
</dbReference>
<feature type="transmembrane region" description="Helical" evidence="7">
    <location>
        <begin position="99"/>
        <end position="129"/>
    </location>
</feature>
<feature type="transmembrane region" description="Helical" evidence="7">
    <location>
        <begin position="278"/>
        <end position="295"/>
    </location>
</feature>
<dbReference type="PANTHER" id="PTHR33362:SF5">
    <property type="entry name" value="C4-DICARBOXYLATE TRAP TRANSPORTER LARGE PERMEASE PROTEIN DCTM"/>
    <property type="match status" value="1"/>
</dbReference>
<reference evidence="9 10" key="1">
    <citation type="submission" date="2020-03" db="EMBL/GenBank/DDBJ databases">
        <title>Bradyrhizobium diversity isolated from nodules of Muelleranthus trifoliolatus.</title>
        <authorList>
            <person name="Klepa M."/>
            <person name="Helene L."/>
            <person name="Hungria M."/>
        </authorList>
    </citation>
    <scope>NUCLEOTIDE SEQUENCE [LARGE SCALE GENOMIC DNA]</scope>
    <source>
        <strain evidence="9 10">WSM 1744</strain>
    </source>
</reference>
<evidence type="ECO:0000259" key="8">
    <source>
        <dbReference type="Pfam" id="PF06808"/>
    </source>
</evidence>
<evidence type="ECO:0000313" key="9">
    <source>
        <dbReference type="EMBL" id="NOJ45964.1"/>
    </source>
</evidence>
<dbReference type="AlphaFoldDB" id="A0A7Y4H289"/>
<evidence type="ECO:0000313" key="10">
    <source>
        <dbReference type="Proteomes" id="UP000528734"/>
    </source>
</evidence>
<evidence type="ECO:0000256" key="1">
    <source>
        <dbReference type="ARBA" id="ARBA00004429"/>
    </source>
</evidence>
<comment type="caution">
    <text evidence="7">Lacks conserved residue(s) required for the propagation of feature annotation.</text>
</comment>
<feature type="transmembrane region" description="Helical" evidence="7">
    <location>
        <begin position="180"/>
        <end position="201"/>
    </location>
</feature>
<feature type="domain" description="TRAP C4-dicarboxylate transport system permease DctM subunit" evidence="8">
    <location>
        <begin position="11"/>
        <end position="424"/>
    </location>
</feature>
<comment type="function">
    <text evidence="7">Part of the tripartite ATP-independent periplasmic (TRAP) transport system.</text>
</comment>
<comment type="caution">
    <text evidence="9">The sequence shown here is derived from an EMBL/GenBank/DDBJ whole genome shotgun (WGS) entry which is preliminary data.</text>
</comment>
<keyword evidence="4 7" id="KW-0812">Transmembrane</keyword>
<feature type="transmembrane region" description="Helical" evidence="7">
    <location>
        <begin position="248"/>
        <end position="266"/>
    </location>
</feature>
<dbReference type="Pfam" id="PF06808">
    <property type="entry name" value="DctM"/>
    <property type="match status" value="1"/>
</dbReference>
<dbReference type="PANTHER" id="PTHR33362">
    <property type="entry name" value="SIALIC ACID TRAP TRANSPORTER PERMEASE PROTEIN SIAT-RELATED"/>
    <property type="match status" value="1"/>
</dbReference>
<accession>A0A7Y4H289</accession>
<dbReference type="GO" id="GO:0005886">
    <property type="term" value="C:plasma membrane"/>
    <property type="evidence" value="ECO:0007669"/>
    <property type="project" value="UniProtKB-SubCell"/>
</dbReference>